<dbReference type="SUPFAM" id="SSF51726">
    <property type="entry name" value="UROD/MetE-like"/>
    <property type="match status" value="1"/>
</dbReference>
<dbReference type="Proteomes" id="UP000051324">
    <property type="component" value="Unassembled WGS sequence"/>
</dbReference>
<dbReference type="GO" id="GO:0008270">
    <property type="term" value="F:zinc ion binding"/>
    <property type="evidence" value="ECO:0007669"/>
    <property type="project" value="InterPro"/>
</dbReference>
<dbReference type="Gene3D" id="3.20.20.210">
    <property type="match status" value="1"/>
</dbReference>
<dbReference type="GO" id="GO:0009086">
    <property type="term" value="P:methionine biosynthetic process"/>
    <property type="evidence" value="ECO:0007669"/>
    <property type="project" value="InterPro"/>
</dbReference>
<evidence type="ECO:0000313" key="3">
    <source>
        <dbReference type="Proteomes" id="UP000051324"/>
    </source>
</evidence>
<dbReference type="RefSeq" id="WP_056957286.1">
    <property type="nucleotide sequence ID" value="NZ_AZFT01000048.1"/>
</dbReference>
<dbReference type="PANTHER" id="PTHR43844:SF1">
    <property type="entry name" value="METHIONINE SYNTHASE"/>
    <property type="match status" value="1"/>
</dbReference>
<name>A0A0R1U1P8_9LACO</name>
<evidence type="ECO:0000313" key="2">
    <source>
        <dbReference type="EMBL" id="KRL84805.1"/>
    </source>
</evidence>
<evidence type="ECO:0000259" key="1">
    <source>
        <dbReference type="Pfam" id="PF01717"/>
    </source>
</evidence>
<dbReference type="InterPro" id="IPR002629">
    <property type="entry name" value="Met_Synth_C/arc"/>
</dbReference>
<protein>
    <submittedName>
        <fullName evidence="2">Methionine synthase</fullName>
    </submittedName>
</protein>
<sequence length="371" mass="42108">MTVLHYDIVGSFLRPKVLKDARSAYENGEIDLEKLRQVEDEQIKDLVEKEIQVGLKVVSDGEFRRSYWHLDTFWGFDGVLHTIPEHGYFFHGEETRADSAQVNGKIKFTPTHPDLAAFKYLSGLVKDKPGITARQSIPAPAQFYAELVRDEENIAKLKEVYQNQTELFNDIIQAYRDLILALYQAGCRDLKLDDCTWGMLSDTELWQKIAGPDFDPESLKELYLKLNNAVLVDQPADLRLSTHVCRGNYHSTWAAQGGYAPVAKYLLAQELVDAFYLEFDDERSGDFTPLKETAPGKQVVLGLVTSKTPKLESKEVLAKRVKEASQFVPLNKLALSTQCGFASTEEGNILTEQQQWDKIKLVIKTAKEIWD</sequence>
<gene>
    <name evidence="2" type="ORF">FC32_GL000286</name>
</gene>
<dbReference type="CDD" id="cd03311">
    <property type="entry name" value="CIMS_C_terminal_like"/>
    <property type="match status" value="1"/>
</dbReference>
<dbReference type="PATRIC" id="fig|1423724.4.peg.302"/>
<dbReference type="Pfam" id="PF01717">
    <property type="entry name" value="Meth_synt_2"/>
    <property type="match status" value="1"/>
</dbReference>
<reference evidence="2 3" key="1">
    <citation type="journal article" date="2015" name="Genome Announc.">
        <title>Expanding the biotechnology potential of lactobacilli through comparative genomics of 213 strains and associated genera.</title>
        <authorList>
            <person name="Sun Z."/>
            <person name="Harris H.M."/>
            <person name="McCann A."/>
            <person name="Guo C."/>
            <person name="Argimon S."/>
            <person name="Zhang W."/>
            <person name="Yang X."/>
            <person name="Jeffery I.B."/>
            <person name="Cooney J.C."/>
            <person name="Kagawa T.F."/>
            <person name="Liu W."/>
            <person name="Song Y."/>
            <person name="Salvetti E."/>
            <person name="Wrobel A."/>
            <person name="Rasinkangas P."/>
            <person name="Parkhill J."/>
            <person name="Rea M.C."/>
            <person name="O'Sullivan O."/>
            <person name="Ritari J."/>
            <person name="Douillard F.P."/>
            <person name="Paul Ross R."/>
            <person name="Yang R."/>
            <person name="Briner A.E."/>
            <person name="Felis G.E."/>
            <person name="de Vos W.M."/>
            <person name="Barrangou R."/>
            <person name="Klaenhammer T.R."/>
            <person name="Caufield P.W."/>
            <person name="Cui Y."/>
            <person name="Zhang H."/>
            <person name="O'Toole P.W."/>
        </authorList>
    </citation>
    <scope>NUCLEOTIDE SEQUENCE [LARGE SCALE GENOMIC DNA]</scope>
    <source>
        <strain evidence="2 3">DSM 16634</strain>
    </source>
</reference>
<dbReference type="PANTHER" id="PTHR43844">
    <property type="entry name" value="METHIONINE SYNTHASE"/>
    <property type="match status" value="1"/>
</dbReference>
<dbReference type="InterPro" id="IPR038071">
    <property type="entry name" value="UROD/MetE-like_sf"/>
</dbReference>
<keyword evidence="3" id="KW-1185">Reference proteome</keyword>
<proteinExistence type="predicted"/>
<dbReference type="EMBL" id="AZFT01000048">
    <property type="protein sequence ID" value="KRL84805.1"/>
    <property type="molecule type" value="Genomic_DNA"/>
</dbReference>
<dbReference type="NCBIfam" id="NF005085">
    <property type="entry name" value="PRK06520.1"/>
    <property type="match status" value="1"/>
</dbReference>
<accession>A0A0R1U1P8</accession>
<comment type="caution">
    <text evidence="2">The sequence shown here is derived from an EMBL/GenBank/DDBJ whole genome shotgun (WGS) entry which is preliminary data.</text>
</comment>
<dbReference type="AlphaFoldDB" id="A0A0R1U1P8"/>
<dbReference type="STRING" id="1423724.FC32_GL000286"/>
<dbReference type="GO" id="GO:0003871">
    <property type="term" value="F:5-methyltetrahydropteroyltriglutamate-homocysteine S-methyltransferase activity"/>
    <property type="evidence" value="ECO:0007669"/>
    <property type="project" value="InterPro"/>
</dbReference>
<organism evidence="2 3">
    <name type="scientific">Ligilactobacillus apodemi DSM 16634 = JCM 16172</name>
    <dbReference type="NCBI Taxonomy" id="1423724"/>
    <lineage>
        <taxon>Bacteria</taxon>
        <taxon>Bacillati</taxon>
        <taxon>Bacillota</taxon>
        <taxon>Bacilli</taxon>
        <taxon>Lactobacillales</taxon>
        <taxon>Lactobacillaceae</taxon>
        <taxon>Ligilactobacillus</taxon>
    </lineage>
</organism>
<dbReference type="eggNOG" id="COG0620">
    <property type="taxonomic scope" value="Bacteria"/>
</dbReference>
<feature type="domain" description="Cobalamin-independent methionine synthase MetE C-terminal/archaeal" evidence="1">
    <location>
        <begin position="163"/>
        <end position="346"/>
    </location>
</feature>